<evidence type="ECO:0000313" key="2">
    <source>
        <dbReference type="Proteomes" id="UP000003676"/>
    </source>
</evidence>
<protein>
    <submittedName>
        <fullName evidence="1">Uncharacterized protein</fullName>
    </submittedName>
</protein>
<sequence>MSFRHPVIFGDRVRHLRPVVCGLGLLLFTHGNQLPRLYACRASACPTDFSHNTAVSYSIFVTKRMLFCCAVVKKLSNLTRPNGPFITM</sequence>
<accession>B6WQV2</accession>
<dbReference type="EMBL" id="ABXU01000021">
    <property type="protein sequence ID" value="EEB34560.1"/>
    <property type="molecule type" value="Genomic_DNA"/>
</dbReference>
<organism evidence="1 2">
    <name type="scientific">Desulfovibrio piger ATCC 29098</name>
    <dbReference type="NCBI Taxonomy" id="411464"/>
    <lineage>
        <taxon>Bacteria</taxon>
        <taxon>Pseudomonadati</taxon>
        <taxon>Thermodesulfobacteriota</taxon>
        <taxon>Desulfovibrionia</taxon>
        <taxon>Desulfovibrionales</taxon>
        <taxon>Desulfovibrionaceae</taxon>
        <taxon>Desulfovibrio</taxon>
    </lineage>
</organism>
<dbReference type="AlphaFoldDB" id="B6WQV2"/>
<gene>
    <name evidence="1" type="ORF">DESPIG_00432</name>
</gene>
<dbReference type="Proteomes" id="UP000003676">
    <property type="component" value="Unassembled WGS sequence"/>
</dbReference>
<proteinExistence type="predicted"/>
<dbReference type="HOGENOM" id="CLU_2464070_0_0_7"/>
<name>B6WQV2_9BACT</name>
<reference evidence="1 2" key="2">
    <citation type="submission" date="2008-10" db="EMBL/GenBank/DDBJ databases">
        <authorList>
            <person name="Fulton L."/>
            <person name="Clifton S."/>
            <person name="Fulton B."/>
            <person name="Xu J."/>
            <person name="Minx P."/>
            <person name="Pepin K.H."/>
            <person name="Johnson M."/>
            <person name="Bhonagiri V."/>
            <person name="Nash W.E."/>
            <person name="Mardis E.R."/>
            <person name="Wilson R.K."/>
        </authorList>
    </citation>
    <scope>NUCLEOTIDE SEQUENCE [LARGE SCALE GENOMIC DNA]</scope>
    <source>
        <strain evidence="1 2">ATCC 29098</strain>
    </source>
</reference>
<evidence type="ECO:0000313" key="1">
    <source>
        <dbReference type="EMBL" id="EEB34560.1"/>
    </source>
</evidence>
<reference evidence="1 2" key="1">
    <citation type="submission" date="2008-10" db="EMBL/GenBank/DDBJ databases">
        <title>Draft genome sequence of Desulvovibrio piger (ATCC 29098).</title>
        <authorList>
            <person name="Sudarsanam P."/>
            <person name="Ley R."/>
            <person name="Guruge J."/>
            <person name="Turnbaugh P.J."/>
            <person name="Mahowald M."/>
            <person name="Liep D."/>
            <person name="Gordon J."/>
        </authorList>
    </citation>
    <scope>NUCLEOTIDE SEQUENCE [LARGE SCALE GENOMIC DNA]</scope>
    <source>
        <strain evidence="1 2">ATCC 29098</strain>
    </source>
</reference>
<comment type="caution">
    <text evidence="1">The sequence shown here is derived from an EMBL/GenBank/DDBJ whole genome shotgun (WGS) entry which is preliminary data.</text>
</comment>